<feature type="compositionally biased region" description="Low complexity" evidence="1">
    <location>
        <begin position="459"/>
        <end position="471"/>
    </location>
</feature>
<comment type="caution">
    <text evidence="3">The sequence shown here is derived from an EMBL/GenBank/DDBJ whole genome shotgun (WGS) entry which is preliminary data.</text>
</comment>
<evidence type="ECO:0000313" key="3">
    <source>
        <dbReference type="EMBL" id="KAF7806724.1"/>
    </source>
</evidence>
<dbReference type="OrthoDB" id="642536at2759"/>
<dbReference type="InterPro" id="IPR005174">
    <property type="entry name" value="KIB1-4_b-propeller"/>
</dbReference>
<dbReference type="AlphaFoldDB" id="A0A834SME3"/>
<dbReference type="PANTHER" id="PTHR44259:SF114">
    <property type="entry name" value="OS06G0707300 PROTEIN"/>
    <property type="match status" value="1"/>
</dbReference>
<reference evidence="3" key="1">
    <citation type="submission" date="2020-09" db="EMBL/GenBank/DDBJ databases">
        <title>Genome-Enabled Discovery of Anthraquinone Biosynthesis in Senna tora.</title>
        <authorList>
            <person name="Kang S.-H."/>
            <person name="Pandey R.P."/>
            <person name="Lee C.-M."/>
            <person name="Sim J.-S."/>
            <person name="Jeong J.-T."/>
            <person name="Choi B.-S."/>
            <person name="Jung M."/>
            <person name="Ginzburg D."/>
            <person name="Zhao K."/>
            <person name="Won S.Y."/>
            <person name="Oh T.-J."/>
            <person name="Yu Y."/>
            <person name="Kim N.-H."/>
            <person name="Lee O.R."/>
            <person name="Lee T.-H."/>
            <person name="Bashyal P."/>
            <person name="Kim T.-S."/>
            <person name="Lee W.-H."/>
            <person name="Kawkins C."/>
            <person name="Kim C.-K."/>
            <person name="Kim J.S."/>
            <person name="Ahn B.O."/>
            <person name="Rhee S.Y."/>
            <person name="Sohng J.K."/>
        </authorList>
    </citation>
    <scope>NUCLEOTIDE SEQUENCE</scope>
    <source>
        <tissue evidence="3">Leaf</tissue>
    </source>
</reference>
<accession>A0A834SME3</accession>
<evidence type="ECO:0000256" key="1">
    <source>
        <dbReference type="SAM" id="MobiDB-lite"/>
    </source>
</evidence>
<proteinExistence type="predicted"/>
<dbReference type="Pfam" id="PF03478">
    <property type="entry name" value="Beta-prop_KIB1-4"/>
    <property type="match status" value="1"/>
</dbReference>
<dbReference type="InterPro" id="IPR050942">
    <property type="entry name" value="F-box_BR-signaling"/>
</dbReference>
<evidence type="ECO:0000259" key="2">
    <source>
        <dbReference type="Pfam" id="PF03478"/>
    </source>
</evidence>
<keyword evidence="4" id="KW-1185">Reference proteome</keyword>
<organism evidence="3 4">
    <name type="scientific">Senna tora</name>
    <dbReference type="NCBI Taxonomy" id="362788"/>
    <lineage>
        <taxon>Eukaryota</taxon>
        <taxon>Viridiplantae</taxon>
        <taxon>Streptophyta</taxon>
        <taxon>Embryophyta</taxon>
        <taxon>Tracheophyta</taxon>
        <taxon>Spermatophyta</taxon>
        <taxon>Magnoliopsida</taxon>
        <taxon>eudicotyledons</taxon>
        <taxon>Gunneridae</taxon>
        <taxon>Pentapetalae</taxon>
        <taxon>rosids</taxon>
        <taxon>fabids</taxon>
        <taxon>Fabales</taxon>
        <taxon>Fabaceae</taxon>
        <taxon>Caesalpinioideae</taxon>
        <taxon>Cassia clade</taxon>
        <taxon>Senna</taxon>
    </lineage>
</organism>
<feature type="domain" description="KIB1-4 beta-propeller" evidence="2">
    <location>
        <begin position="70"/>
        <end position="368"/>
    </location>
</feature>
<protein>
    <submittedName>
        <fullName evidence="3">Putative F-box protein</fullName>
    </submittedName>
</protein>
<sequence length="485" mass="54212">MDTKILESWEEVHPGLRVEKQPLRSRSRSHSDSHHYSCVDYVPDNPIKRIPSLVLSSGDQIDIVPSIHSPRDEKIIHSLKLPDDMKIVKFLGSCHGWLISVVLDGTIRMLEPFTNTHVHLPPVSTFPDIIDYQPTKFNEEYSIRTPLNGAIYTCDRISVLKTYVYKIVLLSPPNNDFMAIAIYGELGRLAYTTRNSNKWTDFSTLDSNPKPTLWDAIFHRGGTIYAFDVQGITWGFDVETKVGNITRAPRHSIGCNYVPRHSHEHPMYLVENNDGELLWVVRHLVFRTRKGEDEESFYRTCGFDVYKLSESFEWVEVKDLGDYVLVVGSNSSECVPTRAIAGGKRNRIYYCDDFTVLQFIEDEGSLHDIGLALFPMDAPGAPAAAEGTVEDDALAWLLMEDDDVSQMELVNLLDDGKDKDLDDAAGRVRFIDDPYSSLLVCQSSSSYITINGNEESCGSSFSDSSTSVMASVDTNGSSVGRGGGA</sequence>
<gene>
    <name evidence="3" type="ORF">G2W53_038885</name>
</gene>
<dbReference type="EMBL" id="JAAIUW010000012">
    <property type="protein sequence ID" value="KAF7806724.1"/>
    <property type="molecule type" value="Genomic_DNA"/>
</dbReference>
<evidence type="ECO:0000313" key="4">
    <source>
        <dbReference type="Proteomes" id="UP000634136"/>
    </source>
</evidence>
<dbReference type="Proteomes" id="UP000634136">
    <property type="component" value="Unassembled WGS sequence"/>
</dbReference>
<name>A0A834SME3_9FABA</name>
<feature type="region of interest" description="Disordered" evidence="1">
    <location>
        <begin position="459"/>
        <end position="485"/>
    </location>
</feature>
<dbReference type="PANTHER" id="PTHR44259">
    <property type="entry name" value="OS07G0183000 PROTEIN-RELATED"/>
    <property type="match status" value="1"/>
</dbReference>